<feature type="signal peptide" evidence="1">
    <location>
        <begin position="1"/>
        <end position="23"/>
    </location>
</feature>
<evidence type="ECO:0000313" key="2">
    <source>
        <dbReference type="EMBL" id="KAK3330001.1"/>
    </source>
</evidence>
<dbReference type="EMBL" id="JAUEDM010000001">
    <property type="protein sequence ID" value="KAK3330001.1"/>
    <property type="molecule type" value="Genomic_DNA"/>
</dbReference>
<keyword evidence="3" id="KW-1185">Reference proteome</keyword>
<proteinExistence type="predicted"/>
<name>A0AAE0MEV8_9PEZI</name>
<evidence type="ECO:0008006" key="4">
    <source>
        <dbReference type="Google" id="ProtNLM"/>
    </source>
</evidence>
<reference evidence="2" key="1">
    <citation type="journal article" date="2023" name="Mol. Phylogenet. Evol.">
        <title>Genome-scale phylogeny and comparative genomics of the fungal order Sordariales.</title>
        <authorList>
            <person name="Hensen N."/>
            <person name="Bonometti L."/>
            <person name="Westerberg I."/>
            <person name="Brannstrom I.O."/>
            <person name="Guillou S."/>
            <person name="Cros-Aarteil S."/>
            <person name="Calhoun S."/>
            <person name="Haridas S."/>
            <person name="Kuo A."/>
            <person name="Mondo S."/>
            <person name="Pangilinan J."/>
            <person name="Riley R."/>
            <person name="LaButti K."/>
            <person name="Andreopoulos B."/>
            <person name="Lipzen A."/>
            <person name="Chen C."/>
            <person name="Yan M."/>
            <person name="Daum C."/>
            <person name="Ng V."/>
            <person name="Clum A."/>
            <person name="Steindorff A."/>
            <person name="Ohm R.A."/>
            <person name="Martin F."/>
            <person name="Silar P."/>
            <person name="Natvig D.O."/>
            <person name="Lalanne C."/>
            <person name="Gautier V."/>
            <person name="Ament-Velasquez S.L."/>
            <person name="Kruys A."/>
            <person name="Hutchinson M.I."/>
            <person name="Powell A.J."/>
            <person name="Barry K."/>
            <person name="Miller A.N."/>
            <person name="Grigoriev I.V."/>
            <person name="Debuchy R."/>
            <person name="Gladieux P."/>
            <person name="Hiltunen Thoren M."/>
            <person name="Johannesson H."/>
        </authorList>
    </citation>
    <scope>NUCLEOTIDE SEQUENCE</scope>
    <source>
        <strain evidence="2">CBS 118394</strain>
    </source>
</reference>
<protein>
    <recommendedName>
        <fullName evidence="4">Secreted protein</fullName>
    </recommendedName>
</protein>
<dbReference type="Proteomes" id="UP001283341">
    <property type="component" value="Unassembled WGS sequence"/>
</dbReference>
<organism evidence="2 3">
    <name type="scientific">Apodospora peruviana</name>
    <dbReference type="NCBI Taxonomy" id="516989"/>
    <lineage>
        <taxon>Eukaryota</taxon>
        <taxon>Fungi</taxon>
        <taxon>Dikarya</taxon>
        <taxon>Ascomycota</taxon>
        <taxon>Pezizomycotina</taxon>
        <taxon>Sordariomycetes</taxon>
        <taxon>Sordariomycetidae</taxon>
        <taxon>Sordariales</taxon>
        <taxon>Lasiosphaeriaceae</taxon>
        <taxon>Apodospora</taxon>
    </lineage>
</organism>
<dbReference type="AlphaFoldDB" id="A0AAE0MEV8"/>
<evidence type="ECO:0000313" key="3">
    <source>
        <dbReference type="Proteomes" id="UP001283341"/>
    </source>
</evidence>
<accession>A0AAE0MEV8</accession>
<sequence length="194" mass="21017">MVSFNHLLSIVVAIAGAAPGVLAGTLIEAVNKADAVTYDVSAAASKRSVVYKRHPTDPYTGWQCAPWWPLQTVPSSPTCSTNNCYRAFLNARKGSDGFHCPSVAYDYCCQWYSLTPSDRALVVEYGNLYHYLPWTGNCGAAGPFNTAADVQNVVKKVDDVCACTINHKVLVQGPNDYLSLTPLPLDDPVCLQNL</sequence>
<feature type="chain" id="PRO_5042191552" description="Secreted protein" evidence="1">
    <location>
        <begin position="24"/>
        <end position="194"/>
    </location>
</feature>
<keyword evidence="1" id="KW-0732">Signal</keyword>
<gene>
    <name evidence="2" type="ORF">B0H66DRAFT_527369</name>
</gene>
<reference evidence="2" key="2">
    <citation type="submission" date="2023-06" db="EMBL/GenBank/DDBJ databases">
        <authorList>
            <consortium name="Lawrence Berkeley National Laboratory"/>
            <person name="Haridas S."/>
            <person name="Hensen N."/>
            <person name="Bonometti L."/>
            <person name="Westerberg I."/>
            <person name="Brannstrom I.O."/>
            <person name="Guillou S."/>
            <person name="Cros-Aarteil S."/>
            <person name="Calhoun S."/>
            <person name="Kuo A."/>
            <person name="Mondo S."/>
            <person name="Pangilinan J."/>
            <person name="Riley R."/>
            <person name="Labutti K."/>
            <person name="Andreopoulos B."/>
            <person name="Lipzen A."/>
            <person name="Chen C."/>
            <person name="Yanf M."/>
            <person name="Daum C."/>
            <person name="Ng V."/>
            <person name="Clum A."/>
            <person name="Steindorff A."/>
            <person name="Ohm R."/>
            <person name="Martin F."/>
            <person name="Silar P."/>
            <person name="Natvig D."/>
            <person name="Lalanne C."/>
            <person name="Gautier V."/>
            <person name="Ament-Velasquez S.L."/>
            <person name="Kruys A."/>
            <person name="Hutchinson M.I."/>
            <person name="Powell A.J."/>
            <person name="Barry K."/>
            <person name="Miller A.N."/>
            <person name="Grigoriev I.V."/>
            <person name="Debuchy R."/>
            <person name="Gladieux P."/>
            <person name="Thoren M.H."/>
            <person name="Johannesson H."/>
        </authorList>
    </citation>
    <scope>NUCLEOTIDE SEQUENCE</scope>
    <source>
        <strain evidence="2">CBS 118394</strain>
    </source>
</reference>
<evidence type="ECO:0000256" key="1">
    <source>
        <dbReference type="SAM" id="SignalP"/>
    </source>
</evidence>
<comment type="caution">
    <text evidence="2">The sequence shown here is derived from an EMBL/GenBank/DDBJ whole genome shotgun (WGS) entry which is preliminary data.</text>
</comment>